<reference evidence="2 3" key="1">
    <citation type="submission" date="2016-10" db="EMBL/GenBank/DDBJ databases">
        <authorList>
            <person name="de Groot N.N."/>
        </authorList>
    </citation>
    <scope>NUCLEOTIDE SEQUENCE [LARGE SCALE GENOMIC DNA]</scope>
    <source>
        <strain evidence="2 3">DSM 46701</strain>
    </source>
</reference>
<feature type="transmembrane region" description="Helical" evidence="1">
    <location>
        <begin position="266"/>
        <end position="284"/>
    </location>
</feature>
<feature type="transmembrane region" description="Helical" evidence="1">
    <location>
        <begin position="234"/>
        <end position="254"/>
    </location>
</feature>
<feature type="transmembrane region" description="Helical" evidence="1">
    <location>
        <begin position="290"/>
        <end position="307"/>
    </location>
</feature>
<sequence>MLKYTLCIVPVIGLRKMRPSHDKVVQLEIRIRWEEKRLFSFWNDALSFVSERWAFAFSPWLVPAYLLPLFQTYWLGRMEKKRFGQRLESPASLVLRTWALGTAVGLLFSLVIDLMNWLVVRQDLIWIWSVTLLLSCLGLRFACLSYSAGILSLASLAAEQLEKIPVSAPWDKLWLSLIQFSELHWLWMAGALHLLEWALIRADGEHGVLPIQMRHRSGRAVCGFLLKKGWPVPLLSVGDGSWLFFPVFLSFARVNVSKPVKQQKRLGSTFVFLYGILLCGLMVLAEKREVVLWVAAFFAVAGHEWIYQWGRWLERRKESLFVSDERGLRVLAVLPDSPAAAMGIKPGHIVQYFNGFRIRTMEDLQNRAAKAAFCKLEVLDERLDRHMMHRILGEEDPGHLGIVGAIPVERSKQEAKQREVT</sequence>
<keyword evidence="1" id="KW-0472">Membrane</keyword>
<dbReference type="Gene3D" id="2.30.42.10">
    <property type="match status" value="1"/>
</dbReference>
<proteinExistence type="predicted"/>
<feature type="transmembrane region" description="Helical" evidence="1">
    <location>
        <begin position="125"/>
        <end position="153"/>
    </location>
</feature>
<evidence type="ECO:0008006" key="4">
    <source>
        <dbReference type="Google" id="ProtNLM"/>
    </source>
</evidence>
<protein>
    <recommendedName>
        <fullName evidence="4">PDZ domain-containing protein</fullName>
    </recommendedName>
</protein>
<dbReference type="AlphaFoldDB" id="A0A1H8GSD5"/>
<gene>
    <name evidence="2" type="ORF">SAMN05444955_11251</name>
</gene>
<dbReference type="EMBL" id="FOCQ01000012">
    <property type="protein sequence ID" value="SEN46913.1"/>
    <property type="molecule type" value="Genomic_DNA"/>
</dbReference>
<keyword evidence="1" id="KW-1133">Transmembrane helix</keyword>
<evidence type="ECO:0000256" key="1">
    <source>
        <dbReference type="SAM" id="Phobius"/>
    </source>
</evidence>
<organism evidence="2 3">
    <name type="scientific">Lihuaxuella thermophila</name>
    <dbReference type="NCBI Taxonomy" id="1173111"/>
    <lineage>
        <taxon>Bacteria</taxon>
        <taxon>Bacillati</taxon>
        <taxon>Bacillota</taxon>
        <taxon>Bacilli</taxon>
        <taxon>Bacillales</taxon>
        <taxon>Thermoactinomycetaceae</taxon>
        <taxon>Lihuaxuella</taxon>
    </lineage>
</organism>
<feature type="transmembrane region" description="Helical" evidence="1">
    <location>
        <begin position="53"/>
        <end position="76"/>
    </location>
</feature>
<dbReference type="STRING" id="1173111.SAMN05444955_11251"/>
<feature type="transmembrane region" description="Helical" evidence="1">
    <location>
        <begin position="97"/>
        <end position="119"/>
    </location>
</feature>
<accession>A0A1H8GSD5</accession>
<evidence type="ECO:0000313" key="2">
    <source>
        <dbReference type="EMBL" id="SEN46913.1"/>
    </source>
</evidence>
<dbReference type="InterPro" id="IPR036034">
    <property type="entry name" value="PDZ_sf"/>
</dbReference>
<dbReference type="SUPFAM" id="SSF50156">
    <property type="entry name" value="PDZ domain-like"/>
    <property type="match status" value="1"/>
</dbReference>
<keyword evidence="1" id="KW-0812">Transmembrane</keyword>
<evidence type="ECO:0000313" key="3">
    <source>
        <dbReference type="Proteomes" id="UP000199695"/>
    </source>
</evidence>
<keyword evidence="3" id="KW-1185">Reference proteome</keyword>
<dbReference type="Proteomes" id="UP000199695">
    <property type="component" value="Unassembled WGS sequence"/>
</dbReference>
<name>A0A1H8GSD5_9BACL</name>